<feature type="transmembrane region" description="Helical" evidence="6">
    <location>
        <begin position="53"/>
        <end position="72"/>
    </location>
</feature>
<dbReference type="GO" id="GO:0070072">
    <property type="term" value="P:vacuolar proton-transporting V-type ATPase complex assembly"/>
    <property type="evidence" value="ECO:0007669"/>
    <property type="project" value="InterPro"/>
</dbReference>
<dbReference type="InterPro" id="IPR019013">
    <property type="entry name" value="Vma21"/>
</dbReference>
<organism evidence="7">
    <name type="scientific">Dichomitus squalens</name>
    <dbReference type="NCBI Taxonomy" id="114155"/>
    <lineage>
        <taxon>Eukaryota</taxon>
        <taxon>Fungi</taxon>
        <taxon>Dikarya</taxon>
        <taxon>Basidiomycota</taxon>
        <taxon>Agaricomycotina</taxon>
        <taxon>Agaricomycetes</taxon>
        <taxon>Polyporales</taxon>
        <taxon>Polyporaceae</taxon>
        <taxon>Dichomitus</taxon>
    </lineage>
</organism>
<gene>
    <name evidence="7" type="ORF">BD311DRAFT_749479</name>
</gene>
<feature type="transmembrane region" description="Helical" evidence="6">
    <location>
        <begin position="21"/>
        <end position="41"/>
    </location>
</feature>
<name>A0A4Q9N0D2_9APHY</name>
<dbReference type="GO" id="GO:0031410">
    <property type="term" value="C:cytoplasmic vesicle"/>
    <property type="evidence" value="ECO:0007669"/>
    <property type="project" value="UniProtKB-KW"/>
</dbReference>
<evidence type="ECO:0000256" key="2">
    <source>
        <dbReference type="ARBA" id="ARBA00022824"/>
    </source>
</evidence>
<accession>A0A4Q9N0D2</accession>
<dbReference type="OrthoDB" id="160405at2759"/>
<evidence type="ECO:0000256" key="4">
    <source>
        <dbReference type="ARBA" id="ARBA00023136"/>
    </source>
</evidence>
<protein>
    <recommendedName>
        <fullName evidence="8">Vacuolar ATPase assembly integral membrane protein VMA21</fullName>
    </recommendedName>
</protein>
<evidence type="ECO:0000256" key="3">
    <source>
        <dbReference type="ARBA" id="ARBA00022989"/>
    </source>
</evidence>
<evidence type="ECO:0008006" key="8">
    <source>
        <dbReference type="Google" id="ProtNLM"/>
    </source>
</evidence>
<evidence type="ECO:0000313" key="7">
    <source>
        <dbReference type="EMBL" id="TBU33238.1"/>
    </source>
</evidence>
<evidence type="ECO:0000256" key="5">
    <source>
        <dbReference type="ARBA" id="ARBA00023329"/>
    </source>
</evidence>
<keyword evidence="2" id="KW-0256">Endoplasmic reticulum</keyword>
<dbReference type="EMBL" id="ML143392">
    <property type="protein sequence ID" value="TBU33238.1"/>
    <property type="molecule type" value="Genomic_DNA"/>
</dbReference>
<dbReference type="Pfam" id="PF09446">
    <property type="entry name" value="VMA21"/>
    <property type="match status" value="1"/>
</dbReference>
<keyword evidence="4 6" id="KW-0472">Membrane</keyword>
<proteinExistence type="predicted"/>
<sequence length="97" mass="10666">MSEQVAAAKIVERQAEQQGGVLGKLLIFALSLGIVPISSYFLSRDYLWDGNTIFAAITAVVAANVVLVAYIIESLREESRIRTKEKGKQPAESKKDR</sequence>
<dbReference type="Proteomes" id="UP000292957">
    <property type="component" value="Unassembled WGS sequence"/>
</dbReference>
<evidence type="ECO:0000256" key="1">
    <source>
        <dbReference type="ARBA" id="ARBA00022692"/>
    </source>
</evidence>
<dbReference type="AlphaFoldDB" id="A0A4Q9N0D2"/>
<keyword evidence="3 6" id="KW-1133">Transmembrane helix</keyword>
<keyword evidence="5" id="KW-0968">Cytoplasmic vesicle</keyword>
<evidence type="ECO:0000256" key="6">
    <source>
        <dbReference type="SAM" id="Phobius"/>
    </source>
</evidence>
<keyword evidence="1 6" id="KW-0812">Transmembrane</keyword>
<reference evidence="7" key="1">
    <citation type="submission" date="2019-01" db="EMBL/GenBank/DDBJ databases">
        <title>Draft genome sequences of three monokaryotic isolates of the white-rot basidiomycete fungus Dichomitus squalens.</title>
        <authorList>
            <consortium name="DOE Joint Genome Institute"/>
            <person name="Lopez S.C."/>
            <person name="Andreopoulos B."/>
            <person name="Pangilinan J."/>
            <person name="Lipzen A."/>
            <person name="Riley R."/>
            <person name="Ahrendt S."/>
            <person name="Ng V."/>
            <person name="Barry K."/>
            <person name="Daum C."/>
            <person name="Grigoriev I.V."/>
            <person name="Hilden K.S."/>
            <person name="Makela M.R."/>
            <person name="de Vries R.P."/>
        </authorList>
    </citation>
    <scope>NUCLEOTIDE SEQUENCE [LARGE SCALE GENOMIC DNA]</scope>
    <source>
        <strain evidence="7">OM18370.1</strain>
    </source>
</reference>